<keyword evidence="12" id="KW-1185">Reference proteome</keyword>
<dbReference type="PANTHER" id="PTHR30620:SF16">
    <property type="entry name" value="LYSOSOMAL BETA GLUCOSIDASE"/>
    <property type="match status" value="1"/>
</dbReference>
<evidence type="ECO:0000256" key="1">
    <source>
        <dbReference type="ARBA" id="ARBA00000448"/>
    </source>
</evidence>
<dbReference type="InterPro" id="IPR002772">
    <property type="entry name" value="Glyco_hydro_3_C"/>
</dbReference>
<dbReference type="Pfam" id="PF01915">
    <property type="entry name" value="Glyco_hydro_3_C"/>
    <property type="match status" value="1"/>
</dbReference>
<evidence type="ECO:0000256" key="2">
    <source>
        <dbReference type="ARBA" id="ARBA00005336"/>
    </source>
</evidence>
<evidence type="ECO:0000256" key="9">
    <source>
        <dbReference type="ARBA" id="ARBA00032594"/>
    </source>
</evidence>
<dbReference type="Gene3D" id="2.60.40.10">
    <property type="entry name" value="Immunoglobulins"/>
    <property type="match status" value="1"/>
</dbReference>
<accession>A0AAN1WKU9</accession>
<keyword evidence="5 11" id="KW-0378">Hydrolase</keyword>
<dbReference type="Pfam" id="PF00933">
    <property type="entry name" value="Glyco_hydro_3"/>
    <property type="match status" value="1"/>
</dbReference>
<dbReference type="GO" id="GO:0008422">
    <property type="term" value="F:beta-glucosidase activity"/>
    <property type="evidence" value="ECO:0007669"/>
    <property type="project" value="UniProtKB-EC"/>
</dbReference>
<dbReference type="InterPro" id="IPR026891">
    <property type="entry name" value="Fn3-like"/>
</dbReference>
<dbReference type="RefSeq" id="WP_236984712.1">
    <property type="nucleotide sequence ID" value="NZ_AP023086.1"/>
</dbReference>
<name>A0AAN1WKU9_9GAMM</name>
<evidence type="ECO:0000256" key="3">
    <source>
        <dbReference type="ARBA" id="ARBA00012744"/>
    </source>
</evidence>
<dbReference type="SUPFAM" id="SSF51445">
    <property type="entry name" value="(Trans)glycosidases"/>
    <property type="match status" value="1"/>
</dbReference>
<gene>
    <name evidence="11" type="ORF">MARGE09_P3647</name>
</gene>
<dbReference type="Gene3D" id="3.20.20.300">
    <property type="entry name" value="Glycoside hydrolase, family 3, N-terminal domain"/>
    <property type="match status" value="1"/>
</dbReference>
<evidence type="ECO:0000256" key="5">
    <source>
        <dbReference type="ARBA" id="ARBA00022801"/>
    </source>
</evidence>
<feature type="domain" description="Fibronectin type III-like" evidence="10">
    <location>
        <begin position="651"/>
        <end position="720"/>
    </location>
</feature>
<protein>
    <recommendedName>
        <fullName evidence="3">beta-glucosidase</fullName>
        <ecNumber evidence="3">3.2.1.21</ecNumber>
    </recommendedName>
    <alternativeName>
        <fullName evidence="9">Beta-D-glucoside glucohydrolase</fullName>
    </alternativeName>
    <alternativeName>
        <fullName evidence="7">Cellobiase</fullName>
    </alternativeName>
    <alternativeName>
        <fullName evidence="8">Gentiobiase</fullName>
    </alternativeName>
</protein>
<dbReference type="PANTHER" id="PTHR30620">
    <property type="entry name" value="PERIPLASMIC BETA-GLUCOSIDASE-RELATED"/>
    <property type="match status" value="1"/>
</dbReference>
<dbReference type="EMBL" id="AP023086">
    <property type="protein sequence ID" value="BCD99445.1"/>
    <property type="molecule type" value="Genomic_DNA"/>
</dbReference>
<dbReference type="AlphaFoldDB" id="A0AAN1WKU9"/>
<evidence type="ECO:0000313" key="11">
    <source>
        <dbReference type="EMBL" id="BCD99445.1"/>
    </source>
</evidence>
<dbReference type="PRINTS" id="PR00133">
    <property type="entry name" value="GLHYDRLASE3"/>
</dbReference>
<keyword evidence="6 11" id="KW-0326">Glycosidase</keyword>
<evidence type="ECO:0000256" key="4">
    <source>
        <dbReference type="ARBA" id="ARBA00022729"/>
    </source>
</evidence>
<evidence type="ECO:0000256" key="8">
    <source>
        <dbReference type="ARBA" id="ARBA00032194"/>
    </source>
</evidence>
<dbReference type="InterPro" id="IPR001764">
    <property type="entry name" value="Glyco_hydro_3_N"/>
</dbReference>
<dbReference type="KEGG" id="marq:MARGE09_P3647"/>
<dbReference type="EC" id="3.2.1.21" evidence="3"/>
<reference evidence="11 12" key="1">
    <citation type="journal article" date="2022" name="IScience">
        <title>An ultrasensitive nanofiber-based assay for enzymatic hydrolysis and deep-sea microbial degradation of cellulose.</title>
        <authorList>
            <person name="Tsudome M."/>
            <person name="Tachioka M."/>
            <person name="Miyazaki M."/>
            <person name="Uchimura K."/>
            <person name="Tsuda M."/>
            <person name="Takaki Y."/>
            <person name="Deguchi S."/>
        </authorList>
    </citation>
    <scope>NUCLEOTIDE SEQUENCE [LARGE SCALE GENOMIC DNA]</scope>
    <source>
        <strain evidence="11 12">GE09</strain>
    </source>
</reference>
<dbReference type="InterPro" id="IPR017853">
    <property type="entry name" value="GH"/>
</dbReference>
<dbReference type="SUPFAM" id="SSF52279">
    <property type="entry name" value="Beta-D-glucan exohydrolase, C-terminal domain"/>
    <property type="match status" value="1"/>
</dbReference>
<evidence type="ECO:0000256" key="7">
    <source>
        <dbReference type="ARBA" id="ARBA00031448"/>
    </source>
</evidence>
<dbReference type="InterPro" id="IPR036881">
    <property type="entry name" value="Glyco_hydro_3_C_sf"/>
</dbReference>
<dbReference type="InterPro" id="IPR013783">
    <property type="entry name" value="Ig-like_fold"/>
</dbReference>
<keyword evidence="4" id="KW-0732">Signal</keyword>
<organism evidence="11 12">
    <name type="scientific">Marinagarivorans cellulosilyticus</name>
    <dbReference type="NCBI Taxonomy" id="2721545"/>
    <lineage>
        <taxon>Bacteria</taxon>
        <taxon>Pseudomonadati</taxon>
        <taxon>Pseudomonadota</taxon>
        <taxon>Gammaproteobacteria</taxon>
        <taxon>Cellvibrionales</taxon>
        <taxon>Cellvibrionaceae</taxon>
        <taxon>Marinagarivorans</taxon>
    </lineage>
</organism>
<dbReference type="InterPro" id="IPR051915">
    <property type="entry name" value="Cellulose_Degrad_GH3"/>
</dbReference>
<comment type="similarity">
    <text evidence="2">Belongs to the glycosyl hydrolase 3 family.</text>
</comment>
<dbReference type="GO" id="GO:0009251">
    <property type="term" value="P:glucan catabolic process"/>
    <property type="evidence" value="ECO:0007669"/>
    <property type="project" value="TreeGrafter"/>
</dbReference>
<evidence type="ECO:0000256" key="6">
    <source>
        <dbReference type="ARBA" id="ARBA00023295"/>
    </source>
</evidence>
<dbReference type="Gene3D" id="3.40.50.1700">
    <property type="entry name" value="Glycoside hydrolase family 3 C-terminal domain"/>
    <property type="match status" value="1"/>
</dbReference>
<dbReference type="InterPro" id="IPR036962">
    <property type="entry name" value="Glyco_hydro_3_N_sf"/>
</dbReference>
<proteinExistence type="inferred from homology"/>
<dbReference type="Proteomes" id="UP001320119">
    <property type="component" value="Chromosome"/>
</dbReference>
<comment type="catalytic activity">
    <reaction evidence="1">
        <text>Hydrolysis of terminal, non-reducing beta-D-glucosyl residues with release of beta-D-glucose.</text>
        <dbReference type="EC" id="3.2.1.21"/>
    </reaction>
</comment>
<dbReference type="FunFam" id="2.60.40.10:FF:000495">
    <property type="entry name" value="Periplasmic beta-glucosidase"/>
    <property type="match status" value="1"/>
</dbReference>
<dbReference type="SMART" id="SM01217">
    <property type="entry name" value="Fn3_like"/>
    <property type="match status" value="1"/>
</dbReference>
<dbReference type="Pfam" id="PF14310">
    <property type="entry name" value="Fn3-like"/>
    <property type="match status" value="1"/>
</dbReference>
<sequence length="734" mass="80970">MFDYRDATAPIEERVKNLLTQMTPEEKIGQMMVLPSKVEGNIDKIEQWGVGSYFHCAGDKTQELQRRAENTRLGIPIIFAIDAVHGHCFENNATVFPTQLAASCSWDHDVMYNMGRVTATEVRGCGIHWTFSPVLCVGRDTRWGRINETFGEDPWLIGEMATAIIKGYQGDSLNADDTVMACAKHYVGYGETLGGRDAYESSISQRTLLTHFLPPFEKAVKEGGVATLMASYQSIDGTPCSADPWLMRDIPKTQWGMDGFVVTDWDNVGALHEKQFVAASYAEAANIGVKAGNDMIMTTLAFYDAALEQLKNGQLESHWVDDAVARILRYKFKLGLFDERRYCDLSAKKEIVGQPAHWQHALEASRKSLTLLKNKNNALPLNAEQLNKILVVGPNADNVKAQLGDWSFGSYQAGATDDKMHKSSTVTVLQGIKTLLSSHNIDTPYVQGAHCADDDIDSISEAVTQAQQSDVLIACIGDTLSQQGEFHDRSDLNLGGKQQALLEALKATGKPLIIVYIASKPLAISWVKDNADAILCAFNPGAKGGTAIAEALFGEFNPSGKLTISFPYSVGQLPVYYNSYPGWHSVLSDRLDGVERYFDAPKEPVFSFGEGLSYTQFNYADLQILTPKLIAEQTLRVSVQLSNTGAREGCEIVQLYIRDLYSSVVTPIKNLRAFKRVTLAAGESTEVILEVAYWDLALINRALEKVVEPGEFEVMVGTSSKDSDLLKARFWVED</sequence>
<evidence type="ECO:0000313" key="12">
    <source>
        <dbReference type="Proteomes" id="UP001320119"/>
    </source>
</evidence>
<evidence type="ECO:0000259" key="10">
    <source>
        <dbReference type="SMART" id="SM01217"/>
    </source>
</evidence>